<dbReference type="Proteomes" id="UP000000724">
    <property type="component" value="Contig Pc00c22"/>
</dbReference>
<keyword evidence="2" id="KW-1185">Reference proteome</keyword>
<gene>
    <name evidence="1" type="ORF">Pc22g03980</name>
    <name evidence="1" type="ORF">PCH_Pc22g03980</name>
</gene>
<dbReference type="HOGENOM" id="CLU_1928309_0_0_1"/>
<proteinExistence type="predicted"/>
<accession>B6HSL2</accession>
<evidence type="ECO:0000313" key="2">
    <source>
        <dbReference type="Proteomes" id="UP000000724"/>
    </source>
</evidence>
<sequence length="131" mass="15316">MIPGSMERGGKKIECSTKKKGGEMRNLNCIHLYIAIMIYIPSFIPKAKDNNPNYDLCTALMYIYVRRRSSRADHTEPYRSYRASQQPARQHTVGICTHDWLHSVFQLLNCHGLYPFEDYVNSMFHLNHIHL</sequence>
<dbReference type="EMBL" id="AM920437">
    <property type="protein sequence ID" value="CAP97686.1"/>
    <property type="molecule type" value="Genomic_DNA"/>
</dbReference>
<protein>
    <submittedName>
        <fullName evidence="1">Uncharacterized protein</fullName>
    </submittedName>
</protein>
<dbReference type="VEuPathDB" id="FungiDB:PCH_Pc22g03980"/>
<name>B6HSL2_PENRW</name>
<reference evidence="1 2" key="1">
    <citation type="journal article" date="2008" name="Nat. Biotechnol.">
        <title>Genome sequencing and analysis of the filamentous fungus Penicillium chrysogenum.</title>
        <authorList>
            <person name="van den Berg M.A."/>
            <person name="Albang R."/>
            <person name="Albermann K."/>
            <person name="Badger J.H."/>
            <person name="Daran J.-M."/>
            <person name="Driessen A.J.M."/>
            <person name="Garcia-Estrada C."/>
            <person name="Fedorova N.D."/>
            <person name="Harris D.M."/>
            <person name="Heijne W.H.M."/>
            <person name="Joardar V.S."/>
            <person name="Kiel J.A.K.W."/>
            <person name="Kovalchuk A."/>
            <person name="Martin J.F."/>
            <person name="Nierman W.C."/>
            <person name="Nijland J.G."/>
            <person name="Pronk J.T."/>
            <person name="Roubos J.A."/>
            <person name="van der Klei I.J."/>
            <person name="van Peij N.N.M.E."/>
            <person name="Veenhuis M."/>
            <person name="von Doehren H."/>
            <person name="Wagner C."/>
            <person name="Wortman J.R."/>
            <person name="Bovenberg R.A.L."/>
        </authorList>
    </citation>
    <scope>NUCLEOTIDE SEQUENCE [LARGE SCALE GENOMIC DNA]</scope>
    <source>
        <strain evidence="2">ATCC 28089 / DSM 1075 / NRRL 1951 / Wisconsin 54-1255</strain>
    </source>
</reference>
<dbReference type="OrthoDB" id="10541188at2759"/>
<organism evidence="1 2">
    <name type="scientific">Penicillium rubens (strain ATCC 28089 / DSM 1075 / NRRL 1951 / Wisconsin 54-1255)</name>
    <name type="common">Penicillium chrysogenum</name>
    <dbReference type="NCBI Taxonomy" id="500485"/>
    <lineage>
        <taxon>Eukaryota</taxon>
        <taxon>Fungi</taxon>
        <taxon>Dikarya</taxon>
        <taxon>Ascomycota</taxon>
        <taxon>Pezizomycotina</taxon>
        <taxon>Eurotiomycetes</taxon>
        <taxon>Eurotiomycetidae</taxon>
        <taxon>Eurotiales</taxon>
        <taxon>Aspergillaceae</taxon>
        <taxon>Penicillium</taxon>
        <taxon>Penicillium chrysogenum species complex</taxon>
    </lineage>
</organism>
<evidence type="ECO:0000313" key="1">
    <source>
        <dbReference type="EMBL" id="CAP97686.1"/>
    </source>
</evidence>
<dbReference type="AlphaFoldDB" id="B6HSL2"/>